<accession>A0ABN6C856</accession>
<protein>
    <submittedName>
        <fullName evidence="2">Uncharacterized protein</fullName>
    </submittedName>
</protein>
<keyword evidence="3" id="KW-1185">Reference proteome</keyword>
<feature type="compositionally biased region" description="Basic and acidic residues" evidence="1">
    <location>
        <begin position="130"/>
        <end position="140"/>
    </location>
</feature>
<dbReference type="EMBL" id="AP023356">
    <property type="protein sequence ID" value="BCJ41585.1"/>
    <property type="molecule type" value="Genomic_DNA"/>
</dbReference>
<proteinExistence type="predicted"/>
<gene>
    <name evidence="2" type="ORF">Aiant_22420</name>
</gene>
<evidence type="ECO:0000256" key="1">
    <source>
        <dbReference type="SAM" id="MobiDB-lite"/>
    </source>
</evidence>
<organism evidence="2 3">
    <name type="scientific">Actinoplanes ianthinogenes</name>
    <dbReference type="NCBI Taxonomy" id="122358"/>
    <lineage>
        <taxon>Bacteria</taxon>
        <taxon>Bacillati</taxon>
        <taxon>Actinomycetota</taxon>
        <taxon>Actinomycetes</taxon>
        <taxon>Micromonosporales</taxon>
        <taxon>Micromonosporaceae</taxon>
        <taxon>Actinoplanes</taxon>
    </lineage>
</organism>
<evidence type="ECO:0000313" key="2">
    <source>
        <dbReference type="EMBL" id="BCJ41585.1"/>
    </source>
</evidence>
<feature type="region of interest" description="Disordered" evidence="1">
    <location>
        <begin position="1"/>
        <end position="140"/>
    </location>
</feature>
<sequence>METSPNHRAGTYGPNPCPDRAMETNPNHRAGTYGPNPCPDRAMGTSRNHRAGTYGPNPDPDRATRTSHRTHQAEQTAAGAGPRSVPESCATVRNGGLRTRTGPDRGISPPEPGGRGREQQLRCLARKPRPGTDRNPRPGP</sequence>
<name>A0ABN6C856_9ACTN</name>
<reference evidence="2 3" key="1">
    <citation type="submission" date="2020-08" db="EMBL/GenBank/DDBJ databases">
        <title>Whole genome shotgun sequence of Actinoplanes ianthinogenes NBRC 13996.</title>
        <authorList>
            <person name="Komaki H."/>
            <person name="Tamura T."/>
        </authorList>
    </citation>
    <scope>NUCLEOTIDE SEQUENCE [LARGE SCALE GENOMIC DNA]</scope>
    <source>
        <strain evidence="2 3">NBRC 13996</strain>
    </source>
</reference>
<evidence type="ECO:0000313" key="3">
    <source>
        <dbReference type="Proteomes" id="UP000676967"/>
    </source>
</evidence>
<dbReference type="Proteomes" id="UP000676967">
    <property type="component" value="Chromosome"/>
</dbReference>